<dbReference type="RefSeq" id="WP_203827047.1">
    <property type="nucleotide sequence ID" value="NZ_BAAATY010000048.1"/>
</dbReference>
<gene>
    <name evidence="2" type="ORF">Apa02nite_048960</name>
</gene>
<keyword evidence="1" id="KW-1133">Transmembrane helix</keyword>
<accession>A0ABQ4BDM9</accession>
<keyword evidence="1" id="KW-0472">Membrane</keyword>
<reference evidence="2 3" key="1">
    <citation type="submission" date="2021-01" db="EMBL/GenBank/DDBJ databases">
        <title>Whole genome shotgun sequence of Actinoplanes palleronii NBRC 14916.</title>
        <authorList>
            <person name="Komaki H."/>
            <person name="Tamura T."/>
        </authorList>
    </citation>
    <scope>NUCLEOTIDE SEQUENCE [LARGE SCALE GENOMIC DNA]</scope>
    <source>
        <strain evidence="2 3">NBRC 14916</strain>
    </source>
</reference>
<evidence type="ECO:0000313" key="3">
    <source>
        <dbReference type="Proteomes" id="UP000624709"/>
    </source>
</evidence>
<feature type="transmembrane region" description="Helical" evidence="1">
    <location>
        <begin position="47"/>
        <end position="68"/>
    </location>
</feature>
<evidence type="ECO:0000256" key="1">
    <source>
        <dbReference type="SAM" id="Phobius"/>
    </source>
</evidence>
<keyword evidence="1" id="KW-0812">Transmembrane</keyword>
<sequence>MNEPQTGRGTLVVIGGYLVLLAVLLGVVSGVDAVFGADSVPGLVTRIGNGLLAIGATRLLAGVVRDWWRDRRRPR</sequence>
<evidence type="ECO:0000313" key="2">
    <source>
        <dbReference type="EMBL" id="GIE68788.1"/>
    </source>
</evidence>
<dbReference type="EMBL" id="BOMS01000073">
    <property type="protein sequence ID" value="GIE68788.1"/>
    <property type="molecule type" value="Genomic_DNA"/>
</dbReference>
<proteinExistence type="predicted"/>
<organism evidence="2 3">
    <name type="scientific">Actinoplanes palleronii</name>
    <dbReference type="NCBI Taxonomy" id="113570"/>
    <lineage>
        <taxon>Bacteria</taxon>
        <taxon>Bacillati</taxon>
        <taxon>Actinomycetota</taxon>
        <taxon>Actinomycetes</taxon>
        <taxon>Micromonosporales</taxon>
        <taxon>Micromonosporaceae</taxon>
        <taxon>Actinoplanes</taxon>
    </lineage>
</organism>
<feature type="transmembrane region" description="Helical" evidence="1">
    <location>
        <begin position="12"/>
        <end position="35"/>
    </location>
</feature>
<protein>
    <submittedName>
        <fullName evidence="2">Uncharacterized protein</fullName>
    </submittedName>
</protein>
<name>A0ABQ4BDM9_9ACTN</name>
<dbReference type="Proteomes" id="UP000624709">
    <property type="component" value="Unassembled WGS sequence"/>
</dbReference>
<comment type="caution">
    <text evidence="2">The sequence shown here is derived from an EMBL/GenBank/DDBJ whole genome shotgun (WGS) entry which is preliminary data.</text>
</comment>
<keyword evidence="3" id="KW-1185">Reference proteome</keyword>